<feature type="transmembrane region" description="Helical" evidence="1">
    <location>
        <begin position="586"/>
        <end position="604"/>
    </location>
</feature>
<comment type="caution">
    <text evidence="3">The sequence shown here is derived from an EMBL/GenBank/DDBJ whole genome shotgun (WGS) entry which is preliminary data.</text>
</comment>
<dbReference type="InterPro" id="IPR027417">
    <property type="entry name" value="P-loop_NTPase"/>
</dbReference>
<dbReference type="RefSeq" id="WP_184715012.1">
    <property type="nucleotide sequence ID" value="NZ_JACHJP010000002.1"/>
</dbReference>
<keyword evidence="1" id="KW-0812">Transmembrane</keyword>
<organism evidence="3 4">
    <name type="scientific">Streptosporangium saharense</name>
    <dbReference type="NCBI Taxonomy" id="1706840"/>
    <lineage>
        <taxon>Bacteria</taxon>
        <taxon>Bacillati</taxon>
        <taxon>Actinomycetota</taxon>
        <taxon>Actinomycetes</taxon>
        <taxon>Streptosporangiales</taxon>
        <taxon>Streptosporangiaceae</taxon>
        <taxon>Streptosporangium</taxon>
    </lineage>
</organism>
<dbReference type="PROSITE" id="PS50837">
    <property type="entry name" value="NACHT"/>
    <property type="match status" value="1"/>
</dbReference>
<proteinExistence type="predicted"/>
<sequence>MVPPRVRTALLVGLPVLLLGLMANVVSNRLPVWVQDNSPFLLVIAFLLVEAGAAWATSPTRRKRRRARLRTEVVRAVAADTARILDSALGGIPRIPPCLSERSEPTAPSVTGIGAVGARAVRRDDGPLAAFDRSGSSLLLLGAGGSGKTVLLAELCRDLAERALADRTERVPVLVGLAGWTRKQGPLERWLRDTVAARYGLSRGLVDELMDDDGLTLLLDGLDEVRGKDRGECVAQLNKLITERAPLPVAVSCRSVEYGTTGDVRARLVAEIQVPDADTAATYLKALRSPTADAVAAVPRHDDAWWELVTSPLILGMIVRIAAHDPTAVLVGRGSPARRRGQVVDTYVNVMLGRRASGEEADSRRWLAWLAHSMDRTRLSSLPIDRPPTAWLALFCDPPSIKHLVVRAYMVCAASTVVVGSVLGVVPGLAISPTAFMMIFPALLIRYDLARHHTDADAPVRLIARIGVPPSDLMPATLARAGIVLLAAALLALIPGVPAAWPLAVVPAAFATEALTLTTSSEPRELPDRQAALPGFRIRLSTRNALRGLVFLGVPAAAIIAGASWIAQGPEYVLPTFVAETGPLCLGAWLAAGGAPVVQLRLMLRRIHRRGLGPRRYLDFLDSAADRLILRRTGTGYVFVHHLVRDRLAQEWRRAH</sequence>
<keyword evidence="4" id="KW-1185">Reference proteome</keyword>
<name>A0A7W7QMC4_9ACTN</name>
<keyword evidence="1" id="KW-0472">Membrane</keyword>
<reference evidence="3 4" key="1">
    <citation type="submission" date="2020-08" db="EMBL/GenBank/DDBJ databases">
        <title>Genomic Encyclopedia of Type Strains, Phase III (KMG-III): the genomes of soil and plant-associated and newly described type strains.</title>
        <authorList>
            <person name="Whitman W."/>
        </authorList>
    </citation>
    <scope>NUCLEOTIDE SEQUENCE [LARGE SCALE GENOMIC DNA]</scope>
    <source>
        <strain evidence="3 4">CECT 8840</strain>
    </source>
</reference>
<accession>A0A7W7QMC4</accession>
<dbReference type="AlphaFoldDB" id="A0A7W7QMC4"/>
<dbReference type="EMBL" id="JACHJP010000002">
    <property type="protein sequence ID" value="MBB4916118.1"/>
    <property type="molecule type" value="Genomic_DNA"/>
</dbReference>
<dbReference type="SUPFAM" id="SSF52540">
    <property type="entry name" value="P-loop containing nucleoside triphosphate hydrolases"/>
    <property type="match status" value="1"/>
</dbReference>
<evidence type="ECO:0000256" key="1">
    <source>
        <dbReference type="SAM" id="Phobius"/>
    </source>
</evidence>
<keyword evidence="1" id="KW-1133">Transmembrane helix</keyword>
<feature type="domain" description="NACHT" evidence="2">
    <location>
        <begin position="136"/>
        <end position="248"/>
    </location>
</feature>
<evidence type="ECO:0000313" key="4">
    <source>
        <dbReference type="Proteomes" id="UP000552644"/>
    </source>
</evidence>
<evidence type="ECO:0000259" key="2">
    <source>
        <dbReference type="PROSITE" id="PS50837"/>
    </source>
</evidence>
<protein>
    <recommendedName>
        <fullName evidence="2">NACHT domain-containing protein</fullName>
    </recommendedName>
</protein>
<dbReference type="Gene3D" id="3.40.50.300">
    <property type="entry name" value="P-loop containing nucleotide triphosphate hydrolases"/>
    <property type="match status" value="1"/>
</dbReference>
<dbReference type="Proteomes" id="UP000552644">
    <property type="component" value="Unassembled WGS sequence"/>
</dbReference>
<feature type="transmembrane region" description="Helical" evidence="1">
    <location>
        <begin position="39"/>
        <end position="58"/>
    </location>
</feature>
<dbReference type="Pfam" id="PF05729">
    <property type="entry name" value="NACHT"/>
    <property type="match status" value="1"/>
</dbReference>
<feature type="transmembrane region" description="Helical" evidence="1">
    <location>
        <begin position="545"/>
        <end position="566"/>
    </location>
</feature>
<feature type="transmembrane region" description="Helical" evidence="1">
    <location>
        <begin position="473"/>
        <end position="494"/>
    </location>
</feature>
<gene>
    <name evidence="3" type="ORF">FHS44_003203</name>
</gene>
<evidence type="ECO:0000313" key="3">
    <source>
        <dbReference type="EMBL" id="MBB4916118.1"/>
    </source>
</evidence>
<dbReference type="InterPro" id="IPR007111">
    <property type="entry name" value="NACHT_NTPase"/>
</dbReference>